<proteinExistence type="predicted"/>
<dbReference type="SUPFAM" id="SSF49785">
    <property type="entry name" value="Galactose-binding domain-like"/>
    <property type="match status" value="2"/>
</dbReference>
<reference evidence="1 2" key="2">
    <citation type="journal article" date="1998" name="Adv. Virus Res.">
        <title>Viruses in marine brown algae.</title>
        <authorList>
            <person name="Muller D.G."/>
            <person name="Kapp M."/>
            <person name="Knippers R."/>
        </authorList>
    </citation>
    <scope>NUCLEOTIDE SEQUENCE [LARGE SCALE GENOMIC DNA]</scope>
    <source>
        <strain evidence="2">Isolate New Zealand/Kaikoura/1988</strain>
    </source>
</reference>
<reference evidence="1 2" key="1">
    <citation type="journal article" date="1995" name="Virology">
        <title>Coat protein of the Ectocarpus siliculosus virus.</title>
        <authorList>
            <person name="Klein M."/>
            <person name="Lanka S.T."/>
            <person name="Knippers R."/>
            <person name="Muller D.G."/>
        </authorList>
    </citation>
    <scope>NUCLEOTIDE SEQUENCE [LARGE SCALE GENOMIC DNA]</scope>
    <source>
        <strain evidence="2">Isolate New Zealand/Kaikoura/1988</strain>
    </source>
</reference>
<sequence>MLFFIKKPMSQTYNKVTFTLHDLEFHFAEFELYDVNGANIALLGTASSSNTKWNGYAHLGNDGNTDPVFTFDESVNSVVMMSGDPNGSTWTLDLDKDYVKSDLWKVVVYNRVADRGEEQRLIGAEILLHSSDGSETDQVGICSADAVQTFVITERPRSFNQVTVTLHDLNLHFAEFELYDMNGANIALLGNASNSNTKWNGYAHLGNDGNTDPVFTFDESVNSTVLLSGDPNGVTWTLDLDKDYVKSDLWKVVVYNRVADRGEEQRLIGAEILLHSSDGLEPDQVGTCNADAVQTFVITAKQVSLVLSPRVTRIRATIAEIDGALSYRVVVGEEGSDSTTVTHDDITGIVTDRMVEIKNLQAETTYAVTLYASYGGGYEVVQTSSSQTLANVASNYSVSDYGAAGAYDLSTLDQAELDSVNQVMNDLFATGEKIGVSVSGKKKATLSFVKRGEVTTTDDSVLAPFSSSSGSGQMFTLQLSDASTKTVSYDETTDSITIGDHEYMSGDRFVLDGKKCTILEV</sequence>
<organism evidence="1 2">
    <name type="scientific">Ectocarpus siliculosus virus 1 (isolate New Zealand/Kaikoura/1988)</name>
    <name type="common">EsV-1</name>
    <dbReference type="NCBI Taxonomy" id="654926"/>
    <lineage>
        <taxon>Viruses</taxon>
        <taxon>Varidnaviria</taxon>
        <taxon>Bamfordvirae</taxon>
        <taxon>Nucleocytoviricota</taxon>
        <taxon>Megaviricetes</taxon>
        <taxon>Algavirales</taxon>
        <taxon>Phycodnaviridae</taxon>
        <taxon>Phaeovirus</taxon>
        <taxon>Phaeovirus unasiliculosus</taxon>
        <taxon>Ectocarpus siliculosus virus 1</taxon>
    </lineage>
</organism>
<evidence type="ECO:0000313" key="2">
    <source>
        <dbReference type="Proteomes" id="UP000000864"/>
    </source>
</evidence>
<dbReference type="Gene3D" id="2.60.120.260">
    <property type="entry name" value="Galactose-binding domain-like"/>
    <property type="match status" value="2"/>
</dbReference>
<dbReference type="EMBL" id="AF204951">
    <property type="protein sequence ID" value="AAK14573.1"/>
    <property type="molecule type" value="Genomic_DNA"/>
</dbReference>
<dbReference type="KEGG" id="vg:920689"/>
<dbReference type="InterPro" id="IPR008979">
    <property type="entry name" value="Galactose-bd-like_sf"/>
</dbReference>
<reference evidence="1 2" key="3">
    <citation type="journal article" date="2000" name="Virology">
        <title>Characterization and immunolocalization of major structural proteins in the brown algal virus EsV-1.</title>
        <authorList>
            <person name="Delaroque N."/>
            <person name="Wolf S."/>
            <person name="Muller D.G."/>
            <person name="Knippers R."/>
        </authorList>
    </citation>
    <scope>NUCLEOTIDE SEQUENCE [LARGE SCALE GENOMIC DNA]</scope>
    <source>
        <strain evidence="2">Isolate New Zealand/Kaikoura/1988</strain>
    </source>
</reference>
<organismHost>
    <name type="scientific">Ectocarpus siliculosus</name>
    <name type="common">Brown alga</name>
    <name type="synonym">Conferva siliculosa</name>
    <dbReference type="NCBI Taxonomy" id="2880"/>
</organismHost>
<gene>
    <name evidence="1" type="primary">ORF 159</name>
</gene>
<name>Q8QNC3_ESV1K</name>
<keyword evidence="2" id="KW-1185">Reference proteome</keyword>
<dbReference type="Proteomes" id="UP000000864">
    <property type="component" value="Segment"/>
</dbReference>
<evidence type="ECO:0000313" key="1">
    <source>
        <dbReference type="EMBL" id="AAK14573.1"/>
    </source>
</evidence>
<reference evidence="1 2" key="4">
    <citation type="journal article" date="2000" name="Virology">
        <title>The brown algal virus EsV-1 particle contains a putative hybrid histidine kinase.</title>
        <authorList>
            <person name="Delaroque N."/>
            <person name="Wolf S."/>
            <person name="Muller D.G."/>
            <person name="Knippers R."/>
        </authorList>
    </citation>
    <scope>NUCLEOTIDE SEQUENCE [LARGE SCALE GENOMIC DNA]</scope>
    <source>
        <strain evidence="2">Isolate New Zealand/Kaikoura/1988</strain>
    </source>
</reference>
<protein>
    <submittedName>
        <fullName evidence="1">EsV-1-159</fullName>
    </submittedName>
</protein>
<accession>Q8QNC3</accession>